<sequence>MYDAIIIGAGSAGAAVAARLAEDDGRRVLLLEAGPDYRSADTPPEIRGVEPGKIKLVEQLAATHTFPELCASRSAVQGPARYVRGRGVGGSSAVNGLFAIRPTVEDLDGWAAQGCTGWGYQDVLPLLNRLEDDHDFADRPYHGSGGPIPVRRPRREDFATVEAALDRIAERRGHPWAPDHNAPGSTGVSPYAFNAIGDRRVSTNDGYLEPNRERAELHVIGGALVDRIRFAGNRAIGVRAIIGGEPVEYRAAETVLAAGAVHTPAILQRSGVGPAAELRELGIRPVADLPVGDGLQDHPAILLALALHEPPDYGGLPERGQLCLRFTTGVGDEINDGMLAAPGALGIGVPVAGVLGWNNRVHSTGRVRITGTDPAADPDVAFDLLSDERDLRRLRVVVDELRAFAAQPELRKISVAMGLGAGMVDPATDMDDREFAEFALANVSDTAHAAGTCRMGDPDRPDTVVDPQGRVLGVDGLRVADASVFPWLPRANPHLTAVLVGEKIAESIRGA</sequence>
<dbReference type="PROSITE" id="PS00624">
    <property type="entry name" value="GMC_OXRED_2"/>
    <property type="match status" value="1"/>
</dbReference>
<dbReference type="Proteomes" id="UP001500483">
    <property type="component" value="Unassembled WGS sequence"/>
</dbReference>
<name>A0ABP6RMW3_9PSEU</name>
<dbReference type="PIRSF" id="PIRSF000137">
    <property type="entry name" value="Alcohol_oxidase"/>
    <property type="match status" value="1"/>
</dbReference>
<reference evidence="9" key="1">
    <citation type="journal article" date="2019" name="Int. J. Syst. Evol. Microbiol.">
        <title>The Global Catalogue of Microorganisms (GCM) 10K type strain sequencing project: providing services to taxonomists for standard genome sequencing and annotation.</title>
        <authorList>
            <consortium name="The Broad Institute Genomics Platform"/>
            <consortium name="The Broad Institute Genome Sequencing Center for Infectious Disease"/>
            <person name="Wu L."/>
            <person name="Ma J."/>
        </authorList>
    </citation>
    <scope>NUCLEOTIDE SEQUENCE [LARGE SCALE GENOMIC DNA]</scope>
    <source>
        <strain evidence="9">JCM 9687</strain>
    </source>
</reference>
<dbReference type="PANTHER" id="PTHR11552">
    <property type="entry name" value="GLUCOSE-METHANOL-CHOLINE GMC OXIDOREDUCTASE"/>
    <property type="match status" value="1"/>
</dbReference>
<dbReference type="EMBL" id="BAAAYK010000038">
    <property type="protein sequence ID" value="GAA3357371.1"/>
    <property type="molecule type" value="Genomic_DNA"/>
</dbReference>
<evidence type="ECO:0000256" key="1">
    <source>
        <dbReference type="ARBA" id="ARBA00001974"/>
    </source>
</evidence>
<feature type="domain" description="Glucose-methanol-choline oxidoreductase N-terminal" evidence="6">
    <location>
        <begin position="85"/>
        <end position="108"/>
    </location>
</feature>
<comment type="caution">
    <text evidence="8">The sequence shown here is derived from an EMBL/GenBank/DDBJ whole genome shotgun (WGS) entry which is preliminary data.</text>
</comment>
<dbReference type="InterPro" id="IPR007867">
    <property type="entry name" value="GMC_OxRtase_C"/>
</dbReference>
<protein>
    <submittedName>
        <fullName evidence="8">GMC family oxidoreductase N-terminal domain-containing protein</fullName>
    </submittedName>
</protein>
<dbReference type="RefSeq" id="WP_258348716.1">
    <property type="nucleotide sequence ID" value="NZ_BAAAYK010000038.1"/>
</dbReference>
<dbReference type="InterPro" id="IPR000172">
    <property type="entry name" value="GMC_OxRdtase_N"/>
</dbReference>
<dbReference type="SUPFAM" id="SSF51905">
    <property type="entry name" value="FAD/NAD(P)-binding domain"/>
    <property type="match status" value="1"/>
</dbReference>
<comment type="similarity">
    <text evidence="2 5">Belongs to the GMC oxidoreductase family.</text>
</comment>
<dbReference type="SUPFAM" id="SSF54373">
    <property type="entry name" value="FAD-linked reductases, C-terminal domain"/>
    <property type="match status" value="1"/>
</dbReference>
<dbReference type="Pfam" id="PF00732">
    <property type="entry name" value="GMC_oxred_N"/>
    <property type="match status" value="1"/>
</dbReference>
<feature type="domain" description="Glucose-methanol-choline oxidoreductase N-terminal" evidence="7">
    <location>
        <begin position="259"/>
        <end position="273"/>
    </location>
</feature>
<evidence type="ECO:0000256" key="5">
    <source>
        <dbReference type="RuleBase" id="RU003968"/>
    </source>
</evidence>
<evidence type="ECO:0000259" key="6">
    <source>
        <dbReference type="PROSITE" id="PS00623"/>
    </source>
</evidence>
<evidence type="ECO:0000256" key="3">
    <source>
        <dbReference type="ARBA" id="ARBA00022630"/>
    </source>
</evidence>
<organism evidence="8 9">
    <name type="scientific">Saccharopolyspora gregorii</name>
    <dbReference type="NCBI Taxonomy" id="33914"/>
    <lineage>
        <taxon>Bacteria</taxon>
        <taxon>Bacillati</taxon>
        <taxon>Actinomycetota</taxon>
        <taxon>Actinomycetes</taxon>
        <taxon>Pseudonocardiales</taxon>
        <taxon>Pseudonocardiaceae</taxon>
        <taxon>Saccharopolyspora</taxon>
    </lineage>
</organism>
<dbReference type="Gene3D" id="3.50.50.60">
    <property type="entry name" value="FAD/NAD(P)-binding domain"/>
    <property type="match status" value="1"/>
</dbReference>
<evidence type="ECO:0000256" key="4">
    <source>
        <dbReference type="ARBA" id="ARBA00022827"/>
    </source>
</evidence>
<dbReference type="InterPro" id="IPR036188">
    <property type="entry name" value="FAD/NAD-bd_sf"/>
</dbReference>
<keyword evidence="9" id="KW-1185">Reference proteome</keyword>
<keyword evidence="4 5" id="KW-0274">FAD</keyword>
<keyword evidence="3 5" id="KW-0285">Flavoprotein</keyword>
<accession>A0ABP6RMW3</accession>
<dbReference type="Pfam" id="PF05199">
    <property type="entry name" value="GMC_oxred_C"/>
    <property type="match status" value="1"/>
</dbReference>
<comment type="cofactor">
    <cofactor evidence="1">
        <name>FAD</name>
        <dbReference type="ChEBI" id="CHEBI:57692"/>
    </cofactor>
</comment>
<evidence type="ECO:0000259" key="7">
    <source>
        <dbReference type="PROSITE" id="PS00624"/>
    </source>
</evidence>
<dbReference type="PROSITE" id="PS00623">
    <property type="entry name" value="GMC_OXRED_1"/>
    <property type="match status" value="1"/>
</dbReference>
<proteinExistence type="inferred from homology"/>
<evidence type="ECO:0000313" key="8">
    <source>
        <dbReference type="EMBL" id="GAA3357371.1"/>
    </source>
</evidence>
<dbReference type="InterPro" id="IPR012132">
    <property type="entry name" value="GMC_OxRdtase"/>
</dbReference>
<evidence type="ECO:0000256" key="2">
    <source>
        <dbReference type="ARBA" id="ARBA00010790"/>
    </source>
</evidence>
<gene>
    <name evidence="8" type="ORF">GCM10020366_25130</name>
</gene>
<evidence type="ECO:0000313" key="9">
    <source>
        <dbReference type="Proteomes" id="UP001500483"/>
    </source>
</evidence>
<dbReference type="Gene3D" id="3.30.410.40">
    <property type="match status" value="1"/>
</dbReference>
<dbReference type="PANTHER" id="PTHR11552:SF147">
    <property type="entry name" value="CHOLINE DEHYDROGENASE, MITOCHONDRIAL"/>
    <property type="match status" value="1"/>
</dbReference>